<proteinExistence type="inferred from homology"/>
<dbReference type="InterPro" id="IPR004570">
    <property type="entry name" value="Phosphatidylglycerol_P_synth"/>
</dbReference>
<dbReference type="RefSeq" id="WP_385877080.1">
    <property type="nucleotide sequence ID" value="NZ_JBHLXE010000087.1"/>
</dbReference>
<evidence type="ECO:0000256" key="1">
    <source>
        <dbReference type="ARBA" id="ARBA00004141"/>
    </source>
</evidence>
<evidence type="ECO:0000256" key="16">
    <source>
        <dbReference type="RuleBase" id="RU003750"/>
    </source>
</evidence>
<keyword evidence="13" id="KW-1208">Phospholipid metabolism</keyword>
<dbReference type="InterPro" id="IPR000462">
    <property type="entry name" value="CDP-OH_P_trans"/>
</dbReference>
<dbReference type="PANTHER" id="PTHR14269">
    <property type="entry name" value="CDP-DIACYLGLYCEROL--GLYCEROL-3-PHOSPHATE 3-PHOSPHATIDYLTRANSFERASE-RELATED"/>
    <property type="match status" value="1"/>
</dbReference>
<name>A0ABV6CFD8_9GAMM</name>
<evidence type="ECO:0000256" key="9">
    <source>
        <dbReference type="ARBA" id="ARBA00022989"/>
    </source>
</evidence>
<keyword evidence="12" id="KW-0594">Phospholipid biosynthesis</keyword>
<evidence type="ECO:0000256" key="2">
    <source>
        <dbReference type="ARBA" id="ARBA00005042"/>
    </source>
</evidence>
<dbReference type="EC" id="2.7.8.5" evidence="4 15"/>
<evidence type="ECO:0000256" key="11">
    <source>
        <dbReference type="ARBA" id="ARBA00023136"/>
    </source>
</evidence>
<evidence type="ECO:0000313" key="18">
    <source>
        <dbReference type="EMBL" id="MFC0179968.1"/>
    </source>
</evidence>
<evidence type="ECO:0000256" key="15">
    <source>
        <dbReference type="NCBIfam" id="TIGR00560"/>
    </source>
</evidence>
<keyword evidence="19" id="KW-1185">Reference proteome</keyword>
<feature type="transmembrane region" description="Helical" evidence="17">
    <location>
        <begin position="7"/>
        <end position="26"/>
    </location>
</feature>
<protein>
    <recommendedName>
        <fullName evidence="5 15">CDP-diacylglycerol--glycerol-3-phosphate 3-phosphatidyltransferase</fullName>
        <ecNumber evidence="4 15">2.7.8.5</ecNumber>
    </recommendedName>
</protein>
<keyword evidence="10" id="KW-0443">Lipid metabolism</keyword>
<dbReference type="EMBL" id="JBHLXE010000087">
    <property type="protein sequence ID" value="MFC0179968.1"/>
    <property type="molecule type" value="Genomic_DNA"/>
</dbReference>
<evidence type="ECO:0000256" key="6">
    <source>
        <dbReference type="ARBA" id="ARBA00022516"/>
    </source>
</evidence>
<evidence type="ECO:0000256" key="10">
    <source>
        <dbReference type="ARBA" id="ARBA00023098"/>
    </source>
</evidence>
<dbReference type="PROSITE" id="PS00379">
    <property type="entry name" value="CDP_ALCOHOL_P_TRANSF"/>
    <property type="match status" value="1"/>
</dbReference>
<dbReference type="PIRSF" id="PIRSF000847">
    <property type="entry name" value="Phos_ph_gly_syn"/>
    <property type="match status" value="1"/>
</dbReference>
<keyword evidence="9 17" id="KW-1133">Transmembrane helix</keyword>
<dbReference type="PANTHER" id="PTHR14269:SF62">
    <property type="entry name" value="CDP-DIACYLGLYCEROL--GLYCEROL-3-PHOSPHATE 3-PHOSPHATIDYLTRANSFERASE 1, CHLOROPLASTIC"/>
    <property type="match status" value="1"/>
</dbReference>
<keyword evidence="7 16" id="KW-0808">Transferase</keyword>
<dbReference type="Proteomes" id="UP001589758">
    <property type="component" value="Unassembled WGS sequence"/>
</dbReference>
<keyword evidence="8 17" id="KW-0812">Transmembrane</keyword>
<gene>
    <name evidence="18" type="primary">pgsA</name>
    <name evidence="18" type="ORF">ACFFIT_07710</name>
</gene>
<evidence type="ECO:0000256" key="5">
    <source>
        <dbReference type="ARBA" id="ARBA00014944"/>
    </source>
</evidence>
<dbReference type="NCBIfam" id="TIGR00560">
    <property type="entry name" value="pgsA"/>
    <property type="match status" value="1"/>
</dbReference>
<dbReference type="InterPro" id="IPR050324">
    <property type="entry name" value="CDP-alcohol_PTase-I"/>
</dbReference>
<dbReference type="InterPro" id="IPR043130">
    <property type="entry name" value="CDP-OH_PTrfase_TM_dom"/>
</dbReference>
<evidence type="ECO:0000313" key="19">
    <source>
        <dbReference type="Proteomes" id="UP001589758"/>
    </source>
</evidence>
<dbReference type="GO" id="GO:0008444">
    <property type="term" value="F:CDP-diacylglycerol-glycerol-3-phosphate 3-phosphatidyltransferase activity"/>
    <property type="evidence" value="ECO:0007669"/>
    <property type="project" value="UniProtKB-EC"/>
</dbReference>
<comment type="catalytic activity">
    <reaction evidence="14">
        <text>a CDP-1,2-diacyl-sn-glycerol + sn-glycerol 3-phosphate = a 1,2-diacyl-sn-glycero-3-phospho-(1'-sn-glycero-3'-phosphate) + CMP + H(+)</text>
        <dbReference type="Rhea" id="RHEA:12593"/>
        <dbReference type="ChEBI" id="CHEBI:15378"/>
        <dbReference type="ChEBI" id="CHEBI:57597"/>
        <dbReference type="ChEBI" id="CHEBI:58332"/>
        <dbReference type="ChEBI" id="CHEBI:60110"/>
        <dbReference type="ChEBI" id="CHEBI:60377"/>
        <dbReference type="EC" id="2.7.8.5"/>
    </reaction>
</comment>
<evidence type="ECO:0000256" key="13">
    <source>
        <dbReference type="ARBA" id="ARBA00023264"/>
    </source>
</evidence>
<feature type="transmembrane region" description="Helical" evidence="17">
    <location>
        <begin position="32"/>
        <end position="52"/>
    </location>
</feature>
<evidence type="ECO:0000256" key="4">
    <source>
        <dbReference type="ARBA" id="ARBA00013170"/>
    </source>
</evidence>
<evidence type="ECO:0000256" key="14">
    <source>
        <dbReference type="ARBA" id="ARBA00048586"/>
    </source>
</evidence>
<comment type="subcellular location">
    <subcellularLocation>
        <location evidence="1">Membrane</location>
        <topology evidence="1">Multi-pass membrane protein</topology>
    </subcellularLocation>
</comment>
<reference evidence="18 19" key="1">
    <citation type="submission" date="2024-09" db="EMBL/GenBank/DDBJ databases">
        <authorList>
            <person name="Sun Q."/>
            <person name="Mori K."/>
        </authorList>
    </citation>
    <scope>NUCLEOTIDE SEQUENCE [LARGE SCALE GENOMIC DNA]</scope>
    <source>
        <strain evidence="18 19">CCM 8545</strain>
    </source>
</reference>
<comment type="caution">
    <text evidence="18">The sequence shown here is derived from an EMBL/GenBank/DDBJ whole genome shotgun (WGS) entry which is preliminary data.</text>
</comment>
<evidence type="ECO:0000256" key="8">
    <source>
        <dbReference type="ARBA" id="ARBA00022692"/>
    </source>
</evidence>
<sequence>MPFNIPILLTYFRILLIPVFVIAFYLPFSWTYTFTAGIFLIAAITDWFDGFLARRWNQSTPFGAFLDPVADKVMVAVALVLLTEYYSTWWMSLPIATIIAREIIISSLREWMAELGKRGLVAVSWLGKLKTTAQMTAITCLLWHPNNWIEYAGFISLYIATLLTFWSMFQYLKAAKTDLLRQSEVTTEAQE</sequence>
<evidence type="ECO:0000256" key="12">
    <source>
        <dbReference type="ARBA" id="ARBA00023209"/>
    </source>
</evidence>
<dbReference type="Pfam" id="PF01066">
    <property type="entry name" value="CDP-OH_P_transf"/>
    <property type="match status" value="1"/>
</dbReference>
<accession>A0ABV6CFD8</accession>
<dbReference type="NCBIfam" id="NF008090">
    <property type="entry name" value="PRK10832.1"/>
    <property type="match status" value="1"/>
</dbReference>
<comment type="similarity">
    <text evidence="3 16">Belongs to the CDP-alcohol phosphatidyltransferase class-I family.</text>
</comment>
<organism evidence="18 19">
    <name type="scientific">Thorsellia kenyensis</name>
    <dbReference type="NCBI Taxonomy" id="1549888"/>
    <lineage>
        <taxon>Bacteria</taxon>
        <taxon>Pseudomonadati</taxon>
        <taxon>Pseudomonadota</taxon>
        <taxon>Gammaproteobacteria</taxon>
        <taxon>Enterobacterales</taxon>
        <taxon>Thorselliaceae</taxon>
        <taxon>Thorsellia</taxon>
    </lineage>
</organism>
<evidence type="ECO:0000256" key="17">
    <source>
        <dbReference type="SAM" id="Phobius"/>
    </source>
</evidence>
<comment type="pathway">
    <text evidence="2">Phospholipid metabolism; phosphatidylglycerol biosynthesis; phosphatidylglycerol from CDP-diacylglycerol: step 1/2.</text>
</comment>
<dbReference type="InterPro" id="IPR048254">
    <property type="entry name" value="CDP_ALCOHOL_P_TRANSF_CS"/>
</dbReference>
<keyword evidence="6" id="KW-0444">Lipid biosynthesis</keyword>
<feature type="transmembrane region" description="Helical" evidence="17">
    <location>
        <begin position="151"/>
        <end position="172"/>
    </location>
</feature>
<evidence type="ECO:0000256" key="7">
    <source>
        <dbReference type="ARBA" id="ARBA00022679"/>
    </source>
</evidence>
<dbReference type="Gene3D" id="1.20.120.1760">
    <property type="match status" value="1"/>
</dbReference>
<keyword evidence="11 17" id="KW-0472">Membrane</keyword>
<evidence type="ECO:0000256" key="3">
    <source>
        <dbReference type="ARBA" id="ARBA00010441"/>
    </source>
</evidence>